<protein>
    <recommendedName>
        <fullName evidence="3">Immunity protein 27 of polymorphic toxin system</fullName>
    </recommendedName>
</protein>
<proteinExistence type="predicted"/>
<organism evidence="1 2">
    <name type="scientific">Geothermobacter hydrogeniphilus</name>
    <dbReference type="NCBI Taxonomy" id="1969733"/>
    <lineage>
        <taxon>Bacteria</taxon>
        <taxon>Pseudomonadati</taxon>
        <taxon>Thermodesulfobacteriota</taxon>
        <taxon>Desulfuromonadia</taxon>
        <taxon>Desulfuromonadales</taxon>
        <taxon>Geothermobacteraceae</taxon>
        <taxon>Geothermobacter</taxon>
    </lineage>
</organism>
<dbReference type="RefSeq" id="WP_103114468.1">
    <property type="nucleotide sequence ID" value="NZ_PPFX01000005.1"/>
</dbReference>
<dbReference type="EMBL" id="PPFX01000005">
    <property type="protein sequence ID" value="PNU21175.1"/>
    <property type="molecule type" value="Genomic_DNA"/>
</dbReference>
<gene>
    <name evidence="1" type="ORF">C2E25_03835</name>
</gene>
<evidence type="ECO:0000313" key="1">
    <source>
        <dbReference type="EMBL" id="PNU21175.1"/>
    </source>
</evidence>
<evidence type="ECO:0000313" key="2">
    <source>
        <dbReference type="Proteomes" id="UP000236340"/>
    </source>
</evidence>
<sequence length="99" mass="11469">MNEMEQELKPTPRETLLHGLWIDTGSRMEKDSTWQRILWLTGNHLQLLAEVEDGKLYRDPTDGRLWELVKTRPELPDGGPPILRVMETARAEEIYGVSL</sequence>
<accession>A0A2K2HCZ3</accession>
<name>A0A2K2HCZ3_9BACT</name>
<evidence type="ECO:0008006" key="3">
    <source>
        <dbReference type="Google" id="ProtNLM"/>
    </source>
</evidence>
<dbReference type="Pfam" id="PF15590">
    <property type="entry name" value="Imm27"/>
    <property type="match status" value="1"/>
</dbReference>
<dbReference type="InterPro" id="IPR028960">
    <property type="entry name" value="Imm27"/>
</dbReference>
<comment type="caution">
    <text evidence="1">The sequence shown here is derived from an EMBL/GenBank/DDBJ whole genome shotgun (WGS) entry which is preliminary data.</text>
</comment>
<dbReference type="Proteomes" id="UP000236340">
    <property type="component" value="Unassembled WGS sequence"/>
</dbReference>
<dbReference type="OrthoDB" id="5402191at2"/>
<dbReference type="AlphaFoldDB" id="A0A2K2HCZ3"/>
<reference evidence="1 2" key="1">
    <citation type="journal article" date="2018" name="Genome Announc.">
        <title>Genome Sequence of Geothermobacter sp. HR-1 Iron Reducer from the Loihi Seamount.</title>
        <authorList>
            <person name="Smith H."/>
            <person name="Abuyen K."/>
            <person name="Tremblay J."/>
            <person name="Savalia P."/>
            <person name="Perez-Rodriguez I."/>
            <person name="Emerson D."/>
            <person name="Tully B."/>
            <person name="Amend J."/>
        </authorList>
    </citation>
    <scope>NUCLEOTIDE SEQUENCE [LARGE SCALE GENOMIC DNA]</scope>
    <source>
        <strain evidence="1 2">HR-1</strain>
    </source>
</reference>